<dbReference type="Pfam" id="PF01823">
    <property type="entry name" value="MACPF"/>
    <property type="match status" value="1"/>
</dbReference>
<dbReference type="PROSITE" id="PS50092">
    <property type="entry name" value="TSP1"/>
    <property type="match status" value="1"/>
</dbReference>
<evidence type="ECO:0000256" key="5">
    <source>
        <dbReference type="ARBA" id="ARBA00022536"/>
    </source>
</evidence>
<dbReference type="GO" id="GO:0005576">
    <property type="term" value="C:extracellular region"/>
    <property type="evidence" value="ECO:0007669"/>
    <property type="project" value="UniProtKB-SubCell"/>
</dbReference>
<proteinExistence type="inferred from homology"/>
<dbReference type="SMART" id="SM00192">
    <property type="entry name" value="LDLa"/>
    <property type="match status" value="1"/>
</dbReference>
<keyword evidence="19" id="KW-1185">Reference proteome</keyword>
<dbReference type="PRINTS" id="PR00764">
    <property type="entry name" value="COMPLEMENTC9"/>
</dbReference>
<evidence type="ECO:0000256" key="6">
    <source>
        <dbReference type="ARBA" id="ARBA00022537"/>
    </source>
</evidence>
<evidence type="ECO:0000256" key="16">
    <source>
        <dbReference type="PROSITE-ProRule" id="PRU00124"/>
    </source>
</evidence>
<dbReference type="PANTHER" id="PTHR45742">
    <property type="entry name" value="COMPLEMENT COMPONENT C6"/>
    <property type="match status" value="1"/>
</dbReference>
<evidence type="ECO:0000256" key="4">
    <source>
        <dbReference type="ARBA" id="ARBA00022525"/>
    </source>
</evidence>
<comment type="caution">
    <text evidence="16">Lacks conserved residue(s) required for the propagation of feature annotation.</text>
</comment>
<dbReference type="GO" id="GO:0044218">
    <property type="term" value="C:other organism cell membrane"/>
    <property type="evidence" value="ECO:0007669"/>
    <property type="project" value="UniProtKB-KW"/>
</dbReference>
<dbReference type="InterPro" id="IPR020863">
    <property type="entry name" value="MACPF_CS"/>
</dbReference>
<keyword evidence="7" id="KW-0399">Innate immunity</keyword>
<dbReference type="GO" id="GO:0045087">
    <property type="term" value="P:innate immune response"/>
    <property type="evidence" value="ECO:0007669"/>
    <property type="project" value="UniProtKB-KW"/>
</dbReference>
<evidence type="ECO:0000256" key="11">
    <source>
        <dbReference type="ARBA" id="ARBA00023058"/>
    </source>
</evidence>
<keyword evidence="10" id="KW-0180">Complement pathway</keyword>
<evidence type="ECO:0000256" key="7">
    <source>
        <dbReference type="ARBA" id="ARBA00022588"/>
    </source>
</evidence>
<dbReference type="PROSITE" id="PS01209">
    <property type="entry name" value="LDLRA_1"/>
    <property type="match status" value="1"/>
</dbReference>
<dbReference type="InterPro" id="IPR002172">
    <property type="entry name" value="LDrepeatLR_classA_rpt"/>
</dbReference>
<accession>A0A401PED3</accession>
<dbReference type="Proteomes" id="UP000288216">
    <property type="component" value="Unassembled WGS sequence"/>
</dbReference>
<dbReference type="GO" id="GO:0031640">
    <property type="term" value="P:killing of cells of another organism"/>
    <property type="evidence" value="ECO:0007669"/>
    <property type="project" value="UniProtKB-KW"/>
</dbReference>
<dbReference type="InterPro" id="IPR036055">
    <property type="entry name" value="LDL_receptor-like_sf"/>
</dbReference>
<dbReference type="CDD" id="cd00112">
    <property type="entry name" value="LDLa"/>
    <property type="match status" value="1"/>
</dbReference>
<evidence type="ECO:0000256" key="1">
    <source>
        <dbReference type="ARBA" id="ARBA00004175"/>
    </source>
</evidence>
<organism evidence="18 19">
    <name type="scientific">Scyliorhinus torazame</name>
    <name type="common">Cloudy catshark</name>
    <name type="synonym">Catulus torazame</name>
    <dbReference type="NCBI Taxonomy" id="75743"/>
    <lineage>
        <taxon>Eukaryota</taxon>
        <taxon>Metazoa</taxon>
        <taxon>Chordata</taxon>
        <taxon>Craniata</taxon>
        <taxon>Vertebrata</taxon>
        <taxon>Chondrichthyes</taxon>
        <taxon>Elasmobranchii</taxon>
        <taxon>Galeomorphii</taxon>
        <taxon>Galeoidea</taxon>
        <taxon>Carcharhiniformes</taxon>
        <taxon>Scyliorhinidae</taxon>
        <taxon>Scyliorhinus</taxon>
    </lineage>
</organism>
<gene>
    <name evidence="18" type="ORF">scyTo_0001592</name>
</gene>
<keyword evidence="14" id="KW-0325">Glycoprotein</keyword>
<dbReference type="SUPFAM" id="SSF82895">
    <property type="entry name" value="TSP-1 type 1 repeat"/>
    <property type="match status" value="1"/>
</dbReference>
<evidence type="ECO:0000256" key="8">
    <source>
        <dbReference type="ARBA" id="ARBA00022852"/>
    </source>
</evidence>
<evidence type="ECO:0000313" key="19">
    <source>
        <dbReference type="Proteomes" id="UP000288216"/>
    </source>
</evidence>
<evidence type="ECO:0000256" key="15">
    <source>
        <dbReference type="ARBA" id="ARBA00023298"/>
    </source>
</evidence>
<dbReference type="InterPro" id="IPR001862">
    <property type="entry name" value="MAC_perforin"/>
</dbReference>
<dbReference type="Gene3D" id="2.20.100.10">
    <property type="entry name" value="Thrombospondin type-1 (TSP1) repeat"/>
    <property type="match status" value="1"/>
</dbReference>
<dbReference type="GO" id="GO:0006958">
    <property type="term" value="P:complement activation, classical pathway"/>
    <property type="evidence" value="ECO:0007669"/>
    <property type="project" value="UniProtKB-KW"/>
</dbReference>
<feature type="disulfide bond" evidence="16">
    <location>
        <begin position="133"/>
        <end position="148"/>
    </location>
</feature>
<evidence type="ECO:0000256" key="9">
    <source>
        <dbReference type="ARBA" id="ARBA00022859"/>
    </source>
</evidence>
<dbReference type="PROSITE" id="PS00279">
    <property type="entry name" value="MACPF_1"/>
    <property type="match status" value="1"/>
</dbReference>
<dbReference type="InterPro" id="IPR020864">
    <property type="entry name" value="MACPF"/>
</dbReference>
<keyword evidence="4" id="KW-0964">Secreted</keyword>
<dbReference type="OMA" id="CQPGVTI"/>
<dbReference type="SUPFAM" id="SSF57424">
    <property type="entry name" value="LDL receptor-like module"/>
    <property type="match status" value="1"/>
</dbReference>
<dbReference type="InterPro" id="IPR036383">
    <property type="entry name" value="TSP1_rpt_sf"/>
</dbReference>
<keyword evidence="5" id="KW-0245">EGF-like domain</keyword>
<keyword evidence="12" id="KW-0472">Membrane</keyword>
<dbReference type="EMBL" id="BFAA01000364">
    <property type="protein sequence ID" value="GCB71487.1"/>
    <property type="molecule type" value="Genomic_DNA"/>
</dbReference>
<dbReference type="PROSITE" id="PS51412">
    <property type="entry name" value="MACPF_2"/>
    <property type="match status" value="1"/>
</dbReference>
<keyword evidence="11" id="KW-0473">Membrane attack complex</keyword>
<dbReference type="PROSITE" id="PS50068">
    <property type="entry name" value="LDLRA_2"/>
    <property type="match status" value="1"/>
</dbReference>
<evidence type="ECO:0000256" key="10">
    <source>
        <dbReference type="ARBA" id="ARBA00022875"/>
    </source>
</evidence>
<evidence type="ECO:0000256" key="12">
    <source>
        <dbReference type="ARBA" id="ARBA00023136"/>
    </source>
</evidence>
<evidence type="ECO:0000256" key="13">
    <source>
        <dbReference type="ARBA" id="ARBA00023157"/>
    </source>
</evidence>
<dbReference type="SMART" id="SM00209">
    <property type="entry name" value="TSP1"/>
    <property type="match status" value="1"/>
</dbReference>
<comment type="caution">
    <text evidence="18">The sequence shown here is derived from an EMBL/GenBank/DDBJ whole genome shotgun (WGS) entry which is preliminary data.</text>
</comment>
<dbReference type="OrthoDB" id="6150863at2759"/>
<dbReference type="STRING" id="75743.A0A401PED3"/>
<reference evidence="18 19" key="1">
    <citation type="journal article" date="2018" name="Nat. Ecol. Evol.">
        <title>Shark genomes provide insights into elasmobranch evolution and the origin of vertebrates.</title>
        <authorList>
            <person name="Hara Y"/>
            <person name="Yamaguchi K"/>
            <person name="Onimaru K"/>
            <person name="Kadota M"/>
            <person name="Koyanagi M"/>
            <person name="Keeley SD"/>
            <person name="Tatsumi K"/>
            <person name="Tanaka K"/>
            <person name="Motone F"/>
            <person name="Kageyama Y"/>
            <person name="Nozu R"/>
            <person name="Adachi N"/>
            <person name="Nishimura O"/>
            <person name="Nakagawa R"/>
            <person name="Tanegashima C"/>
            <person name="Kiyatake I"/>
            <person name="Matsumoto R"/>
            <person name="Murakumo K"/>
            <person name="Nishida K"/>
            <person name="Terakita A"/>
            <person name="Kuratani S"/>
            <person name="Sato K"/>
            <person name="Hyodo S Kuraku.S."/>
        </authorList>
    </citation>
    <scope>NUCLEOTIDE SEQUENCE [LARGE SCALE GENOMIC DNA]</scope>
</reference>
<feature type="domain" description="MACPF" evidence="17">
    <location>
        <begin position="156"/>
        <end position="513"/>
    </location>
</feature>
<dbReference type="GO" id="GO:0005579">
    <property type="term" value="C:membrane attack complex"/>
    <property type="evidence" value="ECO:0007669"/>
    <property type="project" value="UniProtKB-KW"/>
</dbReference>
<dbReference type="Gene3D" id="4.10.400.10">
    <property type="entry name" value="Low-density Lipoprotein Receptor"/>
    <property type="match status" value="1"/>
</dbReference>
<dbReference type="PANTHER" id="PTHR45742:SF1">
    <property type="entry name" value="COMPLEMENT COMPONENT C8 ALPHA CHAIN"/>
    <property type="match status" value="1"/>
</dbReference>
<keyword evidence="8" id="KW-0204">Cytolysis</keyword>
<keyword evidence="9" id="KW-0391">Immunity</keyword>
<comment type="subcellular location">
    <subcellularLocation>
        <location evidence="2">Secreted</location>
    </subcellularLocation>
    <subcellularLocation>
        <location evidence="1">Target cell membrane</location>
    </subcellularLocation>
</comment>
<evidence type="ECO:0000256" key="2">
    <source>
        <dbReference type="ARBA" id="ARBA00004613"/>
    </source>
</evidence>
<evidence type="ECO:0000256" key="3">
    <source>
        <dbReference type="ARBA" id="ARBA00009214"/>
    </source>
</evidence>
<dbReference type="Pfam" id="PF00057">
    <property type="entry name" value="Ldl_recept_a"/>
    <property type="match status" value="1"/>
</dbReference>
<dbReference type="InterPro" id="IPR000884">
    <property type="entry name" value="TSP1_rpt"/>
</dbReference>
<protein>
    <recommendedName>
        <fullName evidence="17">MACPF domain-containing protein</fullName>
    </recommendedName>
</protein>
<comment type="similarity">
    <text evidence="3">Belongs to the complement C6/C7/C8/C9 family.</text>
</comment>
<name>A0A401PED3_SCYTO</name>
<sequence>MKSENSTHVFTAHKTSDSEFNIIKEIQAFHSKQINISSEHCCAHHSGRKIRSIVPLDCQLGQWAPWTVCSPCETKKSRYRNLKRPTIFGGSNCIGSLWEEVNCQTPEKCVPKNNCGDQFQCSLGRCINRRLLCNGEKDCADASDEETCESDNRDEGRTFCSDLYVIRGLQAIMNGFNILTKEDGIPVLDPGFGEYCEYVYNGDWRELRYDSECEHLYYNDDEKYFRKPYNLFKYRFEAIADSGFTTEVFNDAQSLATEERTLDSVEMEFGLKINYIRGAIGFSDSDTFVKNLTRFTGKDVTFVRVHTKIQTAHFKMRRYNLLLDENMAQSLMKLPDEYNYGMYAKFIADYGTHYYASGTMGGVYEFIIVLNKKALTESGATASETAKCITLSLGLVVSELDDSVDLTVKPKFCKNIFDAKETSNISRSLVEDVLPRVVGGDIKSLPGPLDRQMLDAKMYRRWGKTLKYVPAVIDFEIMPIYDLVARSVLCVKIMEKQFFSTMPVPVNVCLVMKGKHASKLNERGPLMEIGAVGRDGHHAKMVRNSGRGTVIIHLLKRVVPPVLERADNPSIVKQNATPAFWLSLI</sequence>
<dbReference type="AlphaFoldDB" id="A0A401PED3"/>
<evidence type="ECO:0000313" key="18">
    <source>
        <dbReference type="EMBL" id="GCB71487.1"/>
    </source>
</evidence>
<dbReference type="InterPro" id="IPR023415">
    <property type="entry name" value="LDLR_class-A_CS"/>
</dbReference>
<keyword evidence="15" id="KW-1053">Target membrane</keyword>
<keyword evidence="6" id="KW-1052">Target cell membrane</keyword>
<dbReference type="SMART" id="SM00457">
    <property type="entry name" value="MACPF"/>
    <property type="match status" value="1"/>
</dbReference>
<evidence type="ECO:0000256" key="14">
    <source>
        <dbReference type="ARBA" id="ARBA00023180"/>
    </source>
</evidence>
<evidence type="ECO:0000259" key="17">
    <source>
        <dbReference type="PROSITE" id="PS51412"/>
    </source>
</evidence>
<keyword evidence="13 16" id="KW-1015">Disulfide bond</keyword>
<feature type="disulfide bond" evidence="16">
    <location>
        <begin position="121"/>
        <end position="139"/>
    </location>
</feature>